<dbReference type="AlphaFoldDB" id="A0A211ZEU9"/>
<name>A0A211ZEU9_9PROT</name>
<dbReference type="EMBL" id="NHON01000082">
    <property type="protein sequence ID" value="OWJ63716.1"/>
    <property type="molecule type" value="Genomic_DNA"/>
</dbReference>
<feature type="signal peptide" evidence="1">
    <location>
        <begin position="1"/>
        <end position="21"/>
    </location>
</feature>
<accession>A0A211ZEU9</accession>
<dbReference type="RefSeq" id="WP_088155360.1">
    <property type="nucleotide sequence ID" value="NZ_NHON01000082.1"/>
</dbReference>
<keyword evidence="3" id="KW-1185">Reference proteome</keyword>
<protein>
    <submittedName>
        <fullName evidence="2">Uncharacterized protein</fullName>
    </submittedName>
</protein>
<dbReference type="Proteomes" id="UP000196655">
    <property type="component" value="Unassembled WGS sequence"/>
</dbReference>
<feature type="chain" id="PRO_5012916716" evidence="1">
    <location>
        <begin position="22"/>
        <end position="193"/>
    </location>
</feature>
<comment type="caution">
    <text evidence="2">The sequence shown here is derived from an EMBL/GenBank/DDBJ whole genome shotgun (WGS) entry which is preliminary data.</text>
</comment>
<gene>
    <name evidence="2" type="ORF">BWR60_28410</name>
</gene>
<evidence type="ECO:0000313" key="2">
    <source>
        <dbReference type="EMBL" id="OWJ63716.1"/>
    </source>
</evidence>
<reference evidence="3" key="1">
    <citation type="submission" date="2017-05" db="EMBL/GenBank/DDBJ databases">
        <authorList>
            <person name="Macchi M."/>
            <person name="Festa S."/>
            <person name="Coppotelli B.M."/>
            <person name="Morelli I.S."/>
        </authorList>
    </citation>
    <scope>NUCLEOTIDE SEQUENCE [LARGE SCALE GENOMIC DNA]</scope>
    <source>
        <strain evidence="3">I</strain>
    </source>
</reference>
<sequence>MPFTILRRMALAALAAATATAATVAGSAAQPSTPGDLQREFSGLAGLPADLQADNVTASLPGRWAVMLSDIVSGGEPAYEKAIVSFCTRQPWVLKTAGADIAGLATRDVGVTIRRGPDAGYLIELDRDQYYAHLGLTPVDPADPNASAIDRLNAARTDAALRRSSSFFRYGADVLVETDPSGRRIWRRCPDRS</sequence>
<proteinExistence type="predicted"/>
<evidence type="ECO:0000313" key="3">
    <source>
        <dbReference type="Proteomes" id="UP000196655"/>
    </source>
</evidence>
<organism evidence="2 3">
    <name type="scientific">Inquilinus limosus</name>
    <dbReference type="NCBI Taxonomy" id="171674"/>
    <lineage>
        <taxon>Bacteria</taxon>
        <taxon>Pseudomonadati</taxon>
        <taxon>Pseudomonadota</taxon>
        <taxon>Alphaproteobacteria</taxon>
        <taxon>Rhodospirillales</taxon>
        <taxon>Rhodospirillaceae</taxon>
        <taxon>Inquilinus</taxon>
    </lineage>
</organism>
<evidence type="ECO:0000256" key="1">
    <source>
        <dbReference type="SAM" id="SignalP"/>
    </source>
</evidence>
<keyword evidence="1" id="KW-0732">Signal</keyword>